<dbReference type="Gene3D" id="3.40.50.620">
    <property type="entry name" value="HUPs"/>
    <property type="match status" value="1"/>
</dbReference>
<keyword evidence="2" id="KW-0548">Nucleotidyltransferase</keyword>
<proteinExistence type="predicted"/>
<dbReference type="InterPro" id="IPR004821">
    <property type="entry name" value="Cyt_trans-like"/>
</dbReference>
<dbReference type="AlphaFoldDB" id="A0A382WS46"/>
<dbReference type="PANTHER" id="PTHR43793:SF1">
    <property type="entry name" value="FAD SYNTHASE"/>
    <property type="match status" value="1"/>
</dbReference>
<organism evidence="4">
    <name type="scientific">marine metagenome</name>
    <dbReference type="NCBI Taxonomy" id="408172"/>
    <lineage>
        <taxon>unclassified sequences</taxon>
        <taxon>metagenomes</taxon>
        <taxon>ecological metagenomes</taxon>
    </lineage>
</organism>
<protein>
    <recommendedName>
        <fullName evidence="3">Cytidyltransferase-like domain-containing protein</fullName>
    </recommendedName>
</protein>
<dbReference type="InterPro" id="IPR014729">
    <property type="entry name" value="Rossmann-like_a/b/a_fold"/>
</dbReference>
<dbReference type="EMBL" id="UINC01161930">
    <property type="protein sequence ID" value="SVD61400.1"/>
    <property type="molecule type" value="Genomic_DNA"/>
</dbReference>
<sequence length="137" mass="16094">MMKKNQIIGVIAGAFDAIHPGYIYLFNECKQHCDHLLLLLHEDPSIERSEKMKPILSIEERKLILSSLRQIDEIITYKTEDDLLRILKDRKIDIRFQGDDYKDKNFTGQELGIPIYFLDRSHGWSTTKFKKLLSNNI</sequence>
<dbReference type="SUPFAM" id="SSF52374">
    <property type="entry name" value="Nucleotidylyl transferase"/>
    <property type="match status" value="1"/>
</dbReference>
<accession>A0A382WS46</accession>
<evidence type="ECO:0000259" key="3">
    <source>
        <dbReference type="Pfam" id="PF01467"/>
    </source>
</evidence>
<keyword evidence="1" id="KW-0808">Transferase</keyword>
<evidence type="ECO:0000256" key="1">
    <source>
        <dbReference type="ARBA" id="ARBA00022679"/>
    </source>
</evidence>
<dbReference type="GO" id="GO:0016779">
    <property type="term" value="F:nucleotidyltransferase activity"/>
    <property type="evidence" value="ECO:0007669"/>
    <property type="project" value="UniProtKB-KW"/>
</dbReference>
<dbReference type="InterPro" id="IPR050385">
    <property type="entry name" value="Archaeal_FAD_synthase"/>
</dbReference>
<dbReference type="Pfam" id="PF01467">
    <property type="entry name" value="CTP_transf_like"/>
    <property type="match status" value="1"/>
</dbReference>
<reference evidence="4" key="1">
    <citation type="submission" date="2018-05" db="EMBL/GenBank/DDBJ databases">
        <authorList>
            <person name="Lanie J.A."/>
            <person name="Ng W.-L."/>
            <person name="Kazmierczak K.M."/>
            <person name="Andrzejewski T.M."/>
            <person name="Davidsen T.M."/>
            <person name="Wayne K.J."/>
            <person name="Tettelin H."/>
            <person name="Glass J.I."/>
            <person name="Rusch D."/>
            <person name="Podicherti R."/>
            <person name="Tsui H.-C.T."/>
            <person name="Winkler M.E."/>
        </authorList>
    </citation>
    <scope>NUCLEOTIDE SEQUENCE</scope>
</reference>
<evidence type="ECO:0000313" key="4">
    <source>
        <dbReference type="EMBL" id="SVD61400.1"/>
    </source>
</evidence>
<feature type="domain" description="Cytidyltransferase-like" evidence="3">
    <location>
        <begin position="11"/>
        <end position="101"/>
    </location>
</feature>
<evidence type="ECO:0000256" key="2">
    <source>
        <dbReference type="ARBA" id="ARBA00022695"/>
    </source>
</evidence>
<gene>
    <name evidence="4" type="ORF">METZ01_LOCUS414254</name>
</gene>
<dbReference type="PANTHER" id="PTHR43793">
    <property type="entry name" value="FAD SYNTHASE"/>
    <property type="match status" value="1"/>
</dbReference>
<dbReference type="NCBIfam" id="TIGR00125">
    <property type="entry name" value="cyt_tran_rel"/>
    <property type="match status" value="1"/>
</dbReference>
<name>A0A382WS46_9ZZZZ</name>